<feature type="region of interest" description="Disordered" evidence="1">
    <location>
        <begin position="1"/>
        <end position="20"/>
    </location>
</feature>
<evidence type="ECO:0000256" key="1">
    <source>
        <dbReference type="SAM" id="MobiDB-lite"/>
    </source>
</evidence>
<dbReference type="OMA" id="VDRICIN"/>
<proteinExistence type="predicted"/>
<accession>M7TF17</accession>
<dbReference type="HOGENOM" id="CLU_004184_6_0_1"/>
<organism evidence="3 4">
    <name type="scientific">Eutypa lata (strain UCR-EL1)</name>
    <name type="common">Grapevine dieback disease fungus</name>
    <name type="synonym">Eutypa armeniacae</name>
    <dbReference type="NCBI Taxonomy" id="1287681"/>
    <lineage>
        <taxon>Eukaryota</taxon>
        <taxon>Fungi</taxon>
        <taxon>Dikarya</taxon>
        <taxon>Ascomycota</taxon>
        <taxon>Pezizomycotina</taxon>
        <taxon>Sordariomycetes</taxon>
        <taxon>Xylariomycetidae</taxon>
        <taxon>Xylariales</taxon>
        <taxon>Diatrypaceae</taxon>
        <taxon>Eutypa</taxon>
    </lineage>
</organism>
<evidence type="ECO:0000259" key="2">
    <source>
        <dbReference type="Pfam" id="PF06985"/>
    </source>
</evidence>
<dbReference type="EMBL" id="KB706225">
    <property type="protein sequence ID" value="EMR68526.1"/>
    <property type="molecule type" value="Genomic_DNA"/>
</dbReference>
<dbReference type="STRING" id="1287681.M7TF17"/>
<dbReference type="Pfam" id="PF06985">
    <property type="entry name" value="HET"/>
    <property type="match status" value="1"/>
</dbReference>
<dbReference type="PANTHER" id="PTHR24148:SF64">
    <property type="entry name" value="HETEROKARYON INCOMPATIBILITY DOMAIN-CONTAINING PROTEIN"/>
    <property type="match status" value="1"/>
</dbReference>
<name>M7TF17_EUTLA</name>
<sequence length="295" mass="34007">MGQSISDERGSLHDRAQGLEYDSLPTPTSIRVVKLESIVDEDHISLSMHVVDLNDTVDYDCLSYTWGRPCTVFKTQDDRDALQETENPILVNGAIATIGRNAFDFLKAWRQRRRWYMRNIRLALEELDGHDTYRVPEVLWIDAICIDQNNVAERSAQVAQMARIFRQARRVVLWLGPEDDFSKPAFEVIKQIAYRDDGEAVNLPPVWSSAWFNIFALLQRSWFSRAWVVQEVIVAQELVMQVGTFAFPWENFVHSANVLYRRNLVDPIYAYASAEVHATKFYGDIEEDSARTADL</sequence>
<dbReference type="AlphaFoldDB" id="M7TF17"/>
<gene>
    <name evidence="3" type="ORF">UCREL1_4448</name>
</gene>
<dbReference type="InterPro" id="IPR052895">
    <property type="entry name" value="HetReg/Transcr_Mod"/>
</dbReference>
<dbReference type="OrthoDB" id="194358at2759"/>
<feature type="domain" description="Heterokaryon incompatibility" evidence="2">
    <location>
        <begin position="59"/>
        <end position="231"/>
    </location>
</feature>
<dbReference type="KEGG" id="ela:UCREL1_4448"/>
<dbReference type="PANTHER" id="PTHR24148">
    <property type="entry name" value="ANKYRIN REPEAT DOMAIN-CONTAINING PROTEIN 39 HOMOLOG-RELATED"/>
    <property type="match status" value="1"/>
</dbReference>
<protein>
    <submittedName>
        <fullName evidence="3">Putative ankyrin and het domain protein</fullName>
    </submittedName>
</protein>
<evidence type="ECO:0000313" key="3">
    <source>
        <dbReference type="EMBL" id="EMR68526.1"/>
    </source>
</evidence>
<evidence type="ECO:0000313" key="4">
    <source>
        <dbReference type="Proteomes" id="UP000012174"/>
    </source>
</evidence>
<dbReference type="Proteomes" id="UP000012174">
    <property type="component" value="Unassembled WGS sequence"/>
</dbReference>
<feature type="compositionally biased region" description="Basic and acidic residues" evidence="1">
    <location>
        <begin position="1"/>
        <end position="17"/>
    </location>
</feature>
<dbReference type="InterPro" id="IPR010730">
    <property type="entry name" value="HET"/>
</dbReference>
<keyword evidence="4" id="KW-1185">Reference proteome</keyword>
<dbReference type="eggNOG" id="ENOG502SJB0">
    <property type="taxonomic scope" value="Eukaryota"/>
</dbReference>
<reference evidence="4" key="1">
    <citation type="journal article" date="2013" name="Genome Announc.">
        <title>Draft genome sequence of the grapevine dieback fungus Eutypa lata UCR-EL1.</title>
        <authorList>
            <person name="Blanco-Ulate B."/>
            <person name="Rolshausen P.E."/>
            <person name="Cantu D."/>
        </authorList>
    </citation>
    <scope>NUCLEOTIDE SEQUENCE [LARGE SCALE GENOMIC DNA]</scope>
    <source>
        <strain evidence="4">UCR-EL1</strain>
    </source>
</reference>